<keyword evidence="2" id="KW-1185">Reference proteome</keyword>
<name>A0ABV9XJ80_9ACTN</name>
<reference evidence="2" key="1">
    <citation type="journal article" date="2019" name="Int. J. Syst. Evol. Microbiol.">
        <title>The Global Catalogue of Microorganisms (GCM) 10K type strain sequencing project: providing services to taxonomists for standard genome sequencing and annotation.</title>
        <authorList>
            <consortium name="The Broad Institute Genomics Platform"/>
            <consortium name="The Broad Institute Genome Sequencing Center for Infectious Disease"/>
            <person name="Wu L."/>
            <person name="Ma J."/>
        </authorList>
    </citation>
    <scope>NUCLEOTIDE SEQUENCE [LARGE SCALE GENOMIC DNA]</scope>
    <source>
        <strain evidence="2">CGMCC 4.1648</strain>
    </source>
</reference>
<proteinExistence type="predicted"/>
<protein>
    <submittedName>
        <fullName evidence="1">Uncharacterized protein</fullName>
    </submittedName>
</protein>
<sequence length="289" mass="30530">MPIVAAKPDPNPDLTKALQGLLAASPGGASAGRVYMGEMAPFRPRGAEEKGRVLGPRSKWVSEDAAMNEFYKWNDKKRGDFLAQLVVGGLVPAGAGVVEAEKAWQTLVKSAGRFGAAGQKVTPLDLLASYVKAAGGGGKDAWRQQGAFEINTVTGKRRFAGPGTYLGDGRALQIDSRTDLTDPDTARALATRMFQQMMGRDPGAGELSAFASALHAAESANPVRQTTITQYDMETGQAISQNTQSEGGLSADARAHIAEQQIKGKKEYGVTQAVTTYQGALENLIFGGR</sequence>
<dbReference type="EMBL" id="JBHSJD010000014">
    <property type="protein sequence ID" value="MFC5024456.1"/>
    <property type="molecule type" value="Genomic_DNA"/>
</dbReference>
<dbReference type="RefSeq" id="WP_345686716.1">
    <property type="nucleotide sequence ID" value="NZ_BAABIT010000001.1"/>
</dbReference>
<evidence type="ECO:0000313" key="2">
    <source>
        <dbReference type="Proteomes" id="UP001595829"/>
    </source>
</evidence>
<gene>
    <name evidence="1" type="ORF">ACFPM3_20210</name>
</gene>
<organism evidence="1 2">
    <name type="scientific">Streptomyces coeruleoprunus</name>
    <dbReference type="NCBI Taxonomy" id="285563"/>
    <lineage>
        <taxon>Bacteria</taxon>
        <taxon>Bacillati</taxon>
        <taxon>Actinomycetota</taxon>
        <taxon>Actinomycetes</taxon>
        <taxon>Kitasatosporales</taxon>
        <taxon>Streptomycetaceae</taxon>
        <taxon>Streptomyces</taxon>
    </lineage>
</organism>
<comment type="caution">
    <text evidence="1">The sequence shown here is derived from an EMBL/GenBank/DDBJ whole genome shotgun (WGS) entry which is preliminary data.</text>
</comment>
<dbReference type="Proteomes" id="UP001595829">
    <property type="component" value="Unassembled WGS sequence"/>
</dbReference>
<evidence type="ECO:0000313" key="1">
    <source>
        <dbReference type="EMBL" id="MFC5024456.1"/>
    </source>
</evidence>
<accession>A0ABV9XJ80</accession>